<comment type="caution">
    <text evidence="3">The sequence shown here is derived from an EMBL/GenBank/DDBJ whole genome shotgun (WGS) entry which is preliminary data.</text>
</comment>
<dbReference type="SUPFAM" id="SSF54197">
    <property type="entry name" value="HIT-like"/>
    <property type="match status" value="1"/>
</dbReference>
<dbReference type="Gene3D" id="3.30.428.10">
    <property type="entry name" value="HIT-like"/>
    <property type="match status" value="1"/>
</dbReference>
<dbReference type="GO" id="GO:0003824">
    <property type="term" value="F:catalytic activity"/>
    <property type="evidence" value="ECO:0007669"/>
    <property type="project" value="InterPro"/>
</dbReference>
<dbReference type="Pfam" id="PF01230">
    <property type="entry name" value="HIT"/>
    <property type="match status" value="1"/>
</dbReference>
<proteinExistence type="predicted"/>
<dbReference type="AlphaFoldDB" id="A0A0G1JEL3"/>
<dbReference type="PANTHER" id="PTHR46648">
    <property type="entry name" value="HIT FAMILY PROTEIN 1"/>
    <property type="match status" value="1"/>
</dbReference>
<dbReference type="PANTHER" id="PTHR46648:SF1">
    <property type="entry name" value="ADENOSINE 5'-MONOPHOSPHORAMIDASE HNT1"/>
    <property type="match status" value="1"/>
</dbReference>
<dbReference type="EMBL" id="LCJB01000037">
    <property type="protein sequence ID" value="KKT70066.1"/>
    <property type="molecule type" value="Genomic_DNA"/>
</dbReference>
<dbReference type="PROSITE" id="PS51084">
    <property type="entry name" value="HIT_2"/>
    <property type="match status" value="1"/>
</dbReference>
<sequence length="140" mass="16327">MISGNDCPMCQDIHLETNEHSFLITELKQSFVRLPKNQYWPGWVAVFLKRHANELFELDQNELSEFWQDVSKTAQAVQKVFSPVKINYAIYGNLCPHLHCHIFPQQIKNDPHTPIKSDAEEVFLSDEVYDDIIKKIKKAL</sequence>
<evidence type="ECO:0000256" key="1">
    <source>
        <dbReference type="PROSITE-ProRule" id="PRU00464"/>
    </source>
</evidence>
<feature type="domain" description="HIT" evidence="2">
    <location>
        <begin position="8"/>
        <end position="113"/>
    </location>
</feature>
<name>A0A0G1JEL3_9BACT</name>
<evidence type="ECO:0000313" key="3">
    <source>
        <dbReference type="EMBL" id="KKT70066.1"/>
    </source>
</evidence>
<gene>
    <name evidence="3" type="ORF">UW63_C0037G0006</name>
</gene>
<dbReference type="InterPro" id="IPR011146">
    <property type="entry name" value="HIT-like"/>
</dbReference>
<accession>A0A0G1JEL3</accession>
<reference evidence="3 4" key="1">
    <citation type="journal article" date="2015" name="Nature">
        <title>rRNA introns, odd ribosomes, and small enigmatic genomes across a large radiation of phyla.</title>
        <authorList>
            <person name="Brown C.T."/>
            <person name="Hug L.A."/>
            <person name="Thomas B.C."/>
            <person name="Sharon I."/>
            <person name="Castelle C.J."/>
            <person name="Singh A."/>
            <person name="Wilkins M.J."/>
            <person name="Williams K.H."/>
            <person name="Banfield J.F."/>
        </authorList>
    </citation>
    <scope>NUCLEOTIDE SEQUENCE [LARGE SCALE GENOMIC DNA]</scope>
</reference>
<organism evidence="3 4">
    <name type="scientific">Candidatus Uhrbacteria bacterium GW2011_GWF2_44_350</name>
    <dbReference type="NCBI Taxonomy" id="1619000"/>
    <lineage>
        <taxon>Bacteria</taxon>
        <taxon>Candidatus Uhriibacteriota</taxon>
    </lineage>
</organism>
<protein>
    <submittedName>
        <fullName evidence="3">Histidine triad</fullName>
    </submittedName>
</protein>
<feature type="short sequence motif" description="Histidine triad motif" evidence="1">
    <location>
        <begin position="97"/>
        <end position="101"/>
    </location>
</feature>
<dbReference type="Proteomes" id="UP000034154">
    <property type="component" value="Unassembled WGS sequence"/>
</dbReference>
<dbReference type="InterPro" id="IPR036265">
    <property type="entry name" value="HIT-like_sf"/>
</dbReference>
<dbReference type="InterPro" id="IPR001310">
    <property type="entry name" value="Histidine_triad_HIT"/>
</dbReference>
<evidence type="ECO:0000313" key="4">
    <source>
        <dbReference type="Proteomes" id="UP000034154"/>
    </source>
</evidence>
<evidence type="ECO:0000259" key="2">
    <source>
        <dbReference type="PROSITE" id="PS51084"/>
    </source>
</evidence>
<dbReference type="GO" id="GO:0009117">
    <property type="term" value="P:nucleotide metabolic process"/>
    <property type="evidence" value="ECO:0007669"/>
    <property type="project" value="TreeGrafter"/>
</dbReference>